<proteinExistence type="predicted"/>
<feature type="region of interest" description="Disordered" evidence="2">
    <location>
        <begin position="484"/>
        <end position="523"/>
    </location>
</feature>
<dbReference type="Pfam" id="PF24883">
    <property type="entry name" value="NPHP3_N"/>
    <property type="match status" value="1"/>
</dbReference>
<dbReference type="EMBL" id="JBFTWV010000008">
    <property type="protein sequence ID" value="KAL2799242.1"/>
    <property type="molecule type" value="Genomic_DNA"/>
</dbReference>
<dbReference type="PANTHER" id="PTHR40619">
    <property type="entry name" value="FUNGAL STAND N-TERMINAL GOODBYE DOMAIN-CONTAINING PROTEIN"/>
    <property type="match status" value="1"/>
</dbReference>
<reference evidence="4 5" key="1">
    <citation type="submission" date="2024-07" db="EMBL/GenBank/DDBJ databases">
        <title>Section-level genome sequencing and comparative genomics of Aspergillus sections Usti and Cavernicolus.</title>
        <authorList>
            <consortium name="Lawrence Berkeley National Laboratory"/>
            <person name="Nybo J.L."/>
            <person name="Vesth T.C."/>
            <person name="Theobald S."/>
            <person name="Frisvad J.C."/>
            <person name="Larsen T.O."/>
            <person name="Kjaerboelling I."/>
            <person name="Rothschild-Mancinelli K."/>
            <person name="Lyhne E.K."/>
            <person name="Kogle M.E."/>
            <person name="Barry K."/>
            <person name="Clum A."/>
            <person name="Na H."/>
            <person name="Ledsgaard L."/>
            <person name="Lin J."/>
            <person name="Lipzen A."/>
            <person name="Kuo A."/>
            <person name="Riley R."/>
            <person name="Mondo S."/>
            <person name="Labutti K."/>
            <person name="Haridas S."/>
            <person name="Pangalinan J."/>
            <person name="Salamov A.A."/>
            <person name="Simmons B.A."/>
            <person name="Magnuson J.K."/>
            <person name="Chen J."/>
            <person name="Drula E."/>
            <person name="Henrissat B."/>
            <person name="Wiebenga A."/>
            <person name="Lubbers R.J."/>
            <person name="Gomes A.C."/>
            <person name="Makela M.R."/>
            <person name="Stajich J."/>
            <person name="Grigoriev I.V."/>
            <person name="Mortensen U.H."/>
            <person name="De Vries R.P."/>
            <person name="Baker S.E."/>
            <person name="Andersen M.R."/>
        </authorList>
    </citation>
    <scope>NUCLEOTIDE SEQUENCE [LARGE SCALE GENOMIC DNA]</scope>
    <source>
        <strain evidence="4 5">CBS 209.92</strain>
    </source>
</reference>
<evidence type="ECO:0000259" key="3">
    <source>
        <dbReference type="Pfam" id="PF24883"/>
    </source>
</evidence>
<keyword evidence="1" id="KW-0677">Repeat</keyword>
<accession>A0ABR4GJK8</accession>
<comment type="caution">
    <text evidence="4">The sequence shown here is derived from an EMBL/GenBank/DDBJ whole genome shotgun (WGS) entry which is preliminary data.</text>
</comment>
<evidence type="ECO:0000256" key="2">
    <source>
        <dbReference type="SAM" id="MobiDB-lite"/>
    </source>
</evidence>
<evidence type="ECO:0000256" key="1">
    <source>
        <dbReference type="ARBA" id="ARBA00022737"/>
    </source>
</evidence>
<organism evidence="4 5">
    <name type="scientific">Aspergillus keveii</name>
    <dbReference type="NCBI Taxonomy" id="714993"/>
    <lineage>
        <taxon>Eukaryota</taxon>
        <taxon>Fungi</taxon>
        <taxon>Dikarya</taxon>
        <taxon>Ascomycota</taxon>
        <taxon>Pezizomycotina</taxon>
        <taxon>Eurotiomycetes</taxon>
        <taxon>Eurotiomycetidae</taxon>
        <taxon>Eurotiales</taxon>
        <taxon>Aspergillaceae</taxon>
        <taxon>Aspergillus</taxon>
        <taxon>Aspergillus subgen. Nidulantes</taxon>
    </lineage>
</organism>
<keyword evidence="5" id="KW-1185">Reference proteome</keyword>
<dbReference type="InterPro" id="IPR056884">
    <property type="entry name" value="NPHP3-like_N"/>
</dbReference>
<gene>
    <name evidence="4" type="ORF">BJX66DRAFT_333145</name>
</gene>
<name>A0ABR4GJK8_9EURO</name>
<dbReference type="PANTHER" id="PTHR40619:SF3">
    <property type="entry name" value="FUNGAL STAND N-TERMINAL GOODBYE DOMAIN-CONTAINING PROTEIN"/>
    <property type="match status" value="1"/>
</dbReference>
<feature type="domain" description="Nephrocystin 3-like N-terminal" evidence="3">
    <location>
        <begin position="259"/>
        <end position="433"/>
    </location>
</feature>
<evidence type="ECO:0000313" key="4">
    <source>
        <dbReference type="EMBL" id="KAL2799242.1"/>
    </source>
</evidence>
<sequence length="523" mass="58661">MGLSFLNAGLKIVLSIAKHNADNREKIFNAFHDIVHIILDTKARQDQFAAIHALSDAANALYTTLRKSLADLIYILHGSKSEPQFKDRLKRLGQKLLSRAYQGKIIDDILIAIETYRNTKGLILQTESIQPGTETINDTVLGIAEGMAELQYQVQGTHASMKEVRDEFRALRQEQYQRQHEALHSYNAWMTFALFDLPDWWASKPSMTRTMSDPDIYTIFSPLQLFQCLNVSPRSIIDDVDIVLQQIGRIDASAQAQAQQLLSSQEFFRWIGPSRSETLYVQGNLRVANSARISALSAVCATLSLNLSKNTDSVVLLFMCGLHEASNEPIGGPKGLIRSLIAQLLLAGLDLKLDFISTRSYSELIKAHDLRSLAQTFRCLIESLPCNLTVVCILDGLTRFESSPWLAELEEVVYTLNEIIRNRVLRPVKLLVTTPFANSLHLGNLIQAHQTLTLRPTFAAGGRRISARSMADRTDRLREYRMAMERGVDSEDDSGDCYARGFEEDSSDDGRFGADDDDDDDDD</sequence>
<protein>
    <recommendedName>
        <fullName evidence="3">Nephrocystin 3-like N-terminal domain-containing protein</fullName>
    </recommendedName>
</protein>
<dbReference type="Proteomes" id="UP001610563">
    <property type="component" value="Unassembled WGS sequence"/>
</dbReference>
<evidence type="ECO:0000313" key="5">
    <source>
        <dbReference type="Proteomes" id="UP001610563"/>
    </source>
</evidence>